<evidence type="ECO:0000313" key="2">
    <source>
        <dbReference type="EMBL" id="TSJ46320.1"/>
    </source>
</evidence>
<gene>
    <name evidence="2" type="ORF">FO442_03960</name>
</gene>
<evidence type="ECO:0000313" key="3">
    <source>
        <dbReference type="Proteomes" id="UP000316008"/>
    </source>
</evidence>
<dbReference type="AlphaFoldDB" id="A0A556N2A4"/>
<dbReference type="OrthoDB" id="9933677at2"/>
<keyword evidence="1" id="KW-0812">Transmembrane</keyword>
<protein>
    <submittedName>
        <fullName evidence="2">Uncharacterized protein</fullName>
    </submittedName>
</protein>
<proteinExistence type="predicted"/>
<dbReference type="PROSITE" id="PS51257">
    <property type="entry name" value="PROKAR_LIPOPROTEIN"/>
    <property type="match status" value="1"/>
</dbReference>
<dbReference type="Proteomes" id="UP000316008">
    <property type="component" value="Unassembled WGS sequence"/>
</dbReference>
<name>A0A556N2A4_9FLAO</name>
<dbReference type="EMBL" id="VLPL01000002">
    <property type="protein sequence ID" value="TSJ46320.1"/>
    <property type="molecule type" value="Genomic_DNA"/>
</dbReference>
<keyword evidence="1" id="KW-1133">Transmembrane helix</keyword>
<reference evidence="2 3" key="1">
    <citation type="submission" date="2019-07" db="EMBL/GenBank/DDBJ databases">
        <authorList>
            <person name="Huq M.A."/>
        </authorList>
    </citation>
    <scope>NUCLEOTIDE SEQUENCE [LARGE SCALE GENOMIC DNA]</scope>
    <source>
        <strain evidence="2 3">MAH-3</strain>
    </source>
</reference>
<feature type="transmembrane region" description="Helical" evidence="1">
    <location>
        <begin position="188"/>
        <end position="215"/>
    </location>
</feature>
<sequence>MKHLMLLLICGGIVCSCTITKRHFGNGYHVEWNRKIKSIPNSSETLSMESPDVHVELKSNDSLSVGQTESMEQVAVETKNVIEDLRVEEPPFPFEVEIQKEQQIKSGESSPVKETDDEAEEVPKRIMHPLTWAIWGAWSIGIVFIFFVTFYAEALIGVAVFFFLAMIFAFFIIHSLRKHPEKYRLKKLSYGFVIPAIIFGGIVLAGLGLFLIMMLA</sequence>
<feature type="transmembrane region" description="Helical" evidence="1">
    <location>
        <begin position="132"/>
        <end position="152"/>
    </location>
</feature>
<accession>A0A556N2A4</accession>
<keyword evidence="1" id="KW-0472">Membrane</keyword>
<comment type="caution">
    <text evidence="2">The sequence shown here is derived from an EMBL/GenBank/DDBJ whole genome shotgun (WGS) entry which is preliminary data.</text>
</comment>
<organism evidence="2 3">
    <name type="scientific">Fluviicola chungangensis</name>
    <dbReference type="NCBI Taxonomy" id="2597671"/>
    <lineage>
        <taxon>Bacteria</taxon>
        <taxon>Pseudomonadati</taxon>
        <taxon>Bacteroidota</taxon>
        <taxon>Flavobacteriia</taxon>
        <taxon>Flavobacteriales</taxon>
        <taxon>Crocinitomicaceae</taxon>
        <taxon>Fluviicola</taxon>
    </lineage>
</organism>
<evidence type="ECO:0000256" key="1">
    <source>
        <dbReference type="SAM" id="Phobius"/>
    </source>
</evidence>
<dbReference type="RefSeq" id="WP_144331857.1">
    <property type="nucleotide sequence ID" value="NZ_VLPL01000002.1"/>
</dbReference>
<keyword evidence="3" id="KW-1185">Reference proteome</keyword>
<feature type="transmembrane region" description="Helical" evidence="1">
    <location>
        <begin position="158"/>
        <end position="176"/>
    </location>
</feature>